<dbReference type="AlphaFoldDB" id="S9S1S2"/>
<dbReference type="Pfam" id="PF01312">
    <property type="entry name" value="Bac_export_2"/>
    <property type="match status" value="1"/>
</dbReference>
<dbReference type="Gene3D" id="3.40.1690.10">
    <property type="entry name" value="secretion proteins EscU"/>
    <property type="match status" value="1"/>
</dbReference>
<dbReference type="RefSeq" id="WP_021098457.1">
    <property type="nucleotide sequence ID" value="NZ_KE557322.1"/>
</dbReference>
<organism evidence="4 5">
    <name type="scientific">Rubellimicrobium thermophilum DSM 16684</name>
    <dbReference type="NCBI Taxonomy" id="1123069"/>
    <lineage>
        <taxon>Bacteria</taxon>
        <taxon>Pseudomonadati</taxon>
        <taxon>Pseudomonadota</taxon>
        <taxon>Alphaproteobacteria</taxon>
        <taxon>Rhodobacterales</taxon>
        <taxon>Roseobacteraceae</taxon>
        <taxon>Rubellimicrobium</taxon>
    </lineage>
</organism>
<keyword evidence="3" id="KW-0472">Membrane</keyword>
<name>S9S1S2_9RHOB</name>
<evidence type="ECO:0000256" key="2">
    <source>
        <dbReference type="SAM" id="MobiDB-lite"/>
    </source>
</evidence>
<dbReference type="EMBL" id="AOLV01000028">
    <property type="protein sequence ID" value="EPX84165.1"/>
    <property type="molecule type" value="Genomic_DNA"/>
</dbReference>
<keyword evidence="3" id="KW-0812">Transmembrane</keyword>
<dbReference type="GO" id="GO:0005886">
    <property type="term" value="C:plasma membrane"/>
    <property type="evidence" value="ECO:0007669"/>
    <property type="project" value="TreeGrafter"/>
</dbReference>
<protein>
    <submittedName>
        <fullName evidence="4">Flagellar biosynthesis pathway, component FlhB</fullName>
    </submittedName>
</protein>
<dbReference type="PATRIC" id="fig|1123069.3.peg.2351"/>
<dbReference type="InterPro" id="IPR006135">
    <property type="entry name" value="T3SS_substrate_exporter"/>
</dbReference>
<feature type="transmembrane region" description="Helical" evidence="3">
    <location>
        <begin position="99"/>
        <end position="120"/>
    </location>
</feature>
<feature type="transmembrane region" description="Helical" evidence="3">
    <location>
        <begin position="196"/>
        <end position="214"/>
    </location>
</feature>
<comment type="caution">
    <text evidence="4">The sequence shown here is derived from an EMBL/GenBank/DDBJ whole genome shotgun (WGS) entry which is preliminary data.</text>
</comment>
<evidence type="ECO:0000313" key="5">
    <source>
        <dbReference type="Proteomes" id="UP000015346"/>
    </source>
</evidence>
<accession>S9S1S2</accession>
<dbReference type="Proteomes" id="UP000015346">
    <property type="component" value="Unassembled WGS sequence"/>
</dbReference>
<reference evidence="4 5" key="1">
    <citation type="journal article" date="2013" name="Stand. Genomic Sci.">
        <title>Genome sequence of the reddish-pigmented Rubellimicrobium thermophilum type strain (DSM 16684(T)), a member of the Roseobacter clade.</title>
        <authorList>
            <person name="Fiebig A."/>
            <person name="Riedel T."/>
            <person name="Gronow S."/>
            <person name="Petersen J."/>
            <person name="Klenk H.P."/>
            <person name="Goker M."/>
        </authorList>
    </citation>
    <scope>NUCLEOTIDE SEQUENCE [LARGE SCALE GENOMIC DNA]</scope>
    <source>
        <strain evidence="4 5">DSM 16684</strain>
    </source>
</reference>
<keyword evidence="4" id="KW-0282">Flagellum</keyword>
<feature type="compositionally biased region" description="Basic and acidic residues" evidence="2">
    <location>
        <begin position="230"/>
        <end position="248"/>
    </location>
</feature>
<proteinExistence type="inferred from homology"/>
<dbReference type="PANTHER" id="PTHR30531:SF12">
    <property type="entry name" value="FLAGELLAR BIOSYNTHETIC PROTEIN FLHB"/>
    <property type="match status" value="1"/>
</dbReference>
<dbReference type="HOGENOM" id="CLU_041013_1_2_5"/>
<feature type="transmembrane region" description="Helical" evidence="3">
    <location>
        <begin position="34"/>
        <end position="56"/>
    </location>
</feature>
<dbReference type="PRINTS" id="PR00950">
    <property type="entry name" value="TYPE3IMSPROT"/>
</dbReference>
<dbReference type="STRING" id="1123069.ruthe_02375"/>
<evidence type="ECO:0000256" key="1">
    <source>
        <dbReference type="ARBA" id="ARBA00010690"/>
    </source>
</evidence>
<dbReference type="SUPFAM" id="SSF160544">
    <property type="entry name" value="EscU C-terminal domain-like"/>
    <property type="match status" value="1"/>
</dbReference>
<feature type="region of interest" description="Disordered" evidence="2">
    <location>
        <begin position="230"/>
        <end position="249"/>
    </location>
</feature>
<sequence>MSDGNDQGEKSFEPTQKRLEEARRRGDVAQSPDLVTAAAYGGFLLAVLAFGAGSLVTLGGLLTTLLAQAGPLSEAAFGASGKPLGGAVLGRVAGALGPWLALPAIAALLTLLAQGALVVAPERLRPRGSRLSPLAQARQRFGPEGLAEFLKALLKLTAYATVLGHSLAAATPRLIGGAAQDARVAMTGMLTLLTDLLAKVVLVACVLGIADLVWQRLRQRRRLMMTRREMTEEMKESEGDPHMRQERRSRGRSIAMNRMLDAVPTATVVIVNPTHYAVALRWDPAAGGAPICVAKGVDEMAARIRERAVAAGVPIRRDPPTARAIFATVDLGEAVARPEWRAVAAAIRFAERVRNRAKGKGP</sequence>
<dbReference type="OrthoDB" id="9807950at2"/>
<keyword evidence="4" id="KW-0966">Cell projection</keyword>
<evidence type="ECO:0000256" key="3">
    <source>
        <dbReference type="SAM" id="Phobius"/>
    </source>
</evidence>
<dbReference type="PANTHER" id="PTHR30531">
    <property type="entry name" value="FLAGELLAR BIOSYNTHETIC PROTEIN FLHB"/>
    <property type="match status" value="1"/>
</dbReference>
<keyword evidence="3" id="KW-1133">Transmembrane helix</keyword>
<comment type="similarity">
    <text evidence="1">Belongs to the type III secretion exporter family.</text>
</comment>
<dbReference type="InterPro" id="IPR029025">
    <property type="entry name" value="T3SS_substrate_exporter_C"/>
</dbReference>
<gene>
    <name evidence="4" type="ORF">ruthe_02375</name>
</gene>
<dbReference type="Gene3D" id="6.10.250.2080">
    <property type="match status" value="1"/>
</dbReference>
<dbReference type="GO" id="GO:0009306">
    <property type="term" value="P:protein secretion"/>
    <property type="evidence" value="ECO:0007669"/>
    <property type="project" value="InterPro"/>
</dbReference>
<evidence type="ECO:0000313" key="4">
    <source>
        <dbReference type="EMBL" id="EPX84165.1"/>
    </source>
</evidence>
<keyword evidence="4" id="KW-0969">Cilium</keyword>
<keyword evidence="5" id="KW-1185">Reference proteome</keyword>